<dbReference type="Proteomes" id="UP000800082">
    <property type="component" value="Unassembled WGS sequence"/>
</dbReference>
<evidence type="ECO:0000313" key="3">
    <source>
        <dbReference type="EMBL" id="KAF1933554.1"/>
    </source>
</evidence>
<dbReference type="RefSeq" id="XP_033453802.1">
    <property type="nucleotide sequence ID" value="XM_033589782.1"/>
</dbReference>
<dbReference type="AlphaFoldDB" id="A0A6A5S2B1"/>
<dbReference type="GeneID" id="54347430"/>
<dbReference type="OrthoDB" id="3533395at2759"/>
<protein>
    <recommendedName>
        <fullName evidence="2">DUF7607 domain-containing protein</fullName>
    </recommendedName>
</protein>
<feature type="region of interest" description="Disordered" evidence="1">
    <location>
        <begin position="26"/>
        <end position="59"/>
    </location>
</feature>
<accession>A0A6A5S2B1</accession>
<feature type="domain" description="DUF7607" evidence="2">
    <location>
        <begin position="63"/>
        <end position="180"/>
    </location>
</feature>
<feature type="non-terminal residue" evidence="3">
    <location>
        <position position="1"/>
    </location>
</feature>
<gene>
    <name evidence="3" type="ORF">M421DRAFT_37469</name>
</gene>
<evidence type="ECO:0000313" key="4">
    <source>
        <dbReference type="Proteomes" id="UP000800082"/>
    </source>
</evidence>
<feature type="region of interest" description="Disordered" evidence="1">
    <location>
        <begin position="440"/>
        <end position="469"/>
    </location>
</feature>
<feature type="region of interest" description="Disordered" evidence="1">
    <location>
        <begin position="178"/>
        <end position="254"/>
    </location>
</feature>
<evidence type="ECO:0000259" key="2">
    <source>
        <dbReference type="Pfam" id="PF24580"/>
    </source>
</evidence>
<proteinExistence type="predicted"/>
<sequence>WDHLVKWETGDDSIVGDIEEEEHYFDVSDESPDAVEDTVHDSEEEDDVPIVGTGPVPSRLGNDRVTEIINDCIEKYAEAWKPGKDETKHEDEADETEVPVVYDALQLWSDAENTGKREELADKYEKEAKYYRHRLDILCEEIYKDPGHSEAVIIMKCRNLEVTVDMLERATWLEGIYKLPPDTNSDEDSQEETTKGTDQPRLSVLQTFDRTRRPNLPSEVIDLGTPSASECSESESEPPGNIPATPSTILSPKKPRVVIESRPLSSDPVVFDTIEPPAPAVVAASNPRIARFRAPLGDAPEHASIASVSCWRWAQLEETQDRKRAVSRAIYEMTSTDREVMRQRLQKVGRKHVIREIPACIDMLARGDKRLPGILPQDLPKIVIFTRLFLCWWLCGDFLHRDASVEELEELTNNLRQRSPDPSTFCGYIDTVLSTTFSPKALSEPAQPSQAEIIEISDDNEPPAPDSNR</sequence>
<dbReference type="Pfam" id="PF24580">
    <property type="entry name" value="DUF7607"/>
    <property type="match status" value="1"/>
</dbReference>
<keyword evidence="4" id="KW-1185">Reference proteome</keyword>
<dbReference type="EMBL" id="ML978957">
    <property type="protein sequence ID" value="KAF1933554.1"/>
    <property type="molecule type" value="Genomic_DNA"/>
</dbReference>
<organism evidence="3 4">
    <name type="scientific">Didymella exigua CBS 183.55</name>
    <dbReference type="NCBI Taxonomy" id="1150837"/>
    <lineage>
        <taxon>Eukaryota</taxon>
        <taxon>Fungi</taxon>
        <taxon>Dikarya</taxon>
        <taxon>Ascomycota</taxon>
        <taxon>Pezizomycotina</taxon>
        <taxon>Dothideomycetes</taxon>
        <taxon>Pleosporomycetidae</taxon>
        <taxon>Pleosporales</taxon>
        <taxon>Pleosporineae</taxon>
        <taxon>Didymellaceae</taxon>
        <taxon>Didymella</taxon>
    </lineage>
</organism>
<reference evidence="3" key="1">
    <citation type="journal article" date="2020" name="Stud. Mycol.">
        <title>101 Dothideomycetes genomes: a test case for predicting lifestyles and emergence of pathogens.</title>
        <authorList>
            <person name="Haridas S."/>
            <person name="Albert R."/>
            <person name="Binder M."/>
            <person name="Bloem J."/>
            <person name="Labutti K."/>
            <person name="Salamov A."/>
            <person name="Andreopoulos B."/>
            <person name="Baker S."/>
            <person name="Barry K."/>
            <person name="Bills G."/>
            <person name="Bluhm B."/>
            <person name="Cannon C."/>
            <person name="Castanera R."/>
            <person name="Culley D."/>
            <person name="Daum C."/>
            <person name="Ezra D."/>
            <person name="Gonzalez J."/>
            <person name="Henrissat B."/>
            <person name="Kuo A."/>
            <person name="Liang C."/>
            <person name="Lipzen A."/>
            <person name="Lutzoni F."/>
            <person name="Magnuson J."/>
            <person name="Mondo S."/>
            <person name="Nolan M."/>
            <person name="Ohm R."/>
            <person name="Pangilinan J."/>
            <person name="Park H.-J."/>
            <person name="Ramirez L."/>
            <person name="Alfaro M."/>
            <person name="Sun H."/>
            <person name="Tritt A."/>
            <person name="Yoshinaga Y."/>
            <person name="Zwiers L.-H."/>
            <person name="Turgeon B."/>
            <person name="Goodwin S."/>
            <person name="Spatafora J."/>
            <person name="Crous P."/>
            <person name="Grigoriev I."/>
        </authorList>
    </citation>
    <scope>NUCLEOTIDE SEQUENCE</scope>
    <source>
        <strain evidence="3">CBS 183.55</strain>
    </source>
</reference>
<feature type="compositionally biased region" description="Acidic residues" evidence="1">
    <location>
        <begin position="26"/>
        <end position="48"/>
    </location>
</feature>
<name>A0A6A5S2B1_9PLEO</name>
<feature type="non-terminal residue" evidence="3">
    <location>
        <position position="469"/>
    </location>
</feature>
<evidence type="ECO:0000256" key="1">
    <source>
        <dbReference type="SAM" id="MobiDB-lite"/>
    </source>
</evidence>
<dbReference type="InterPro" id="IPR056026">
    <property type="entry name" value="DUF7607"/>
</dbReference>